<feature type="chain" id="PRO_5037778000" evidence="1">
    <location>
        <begin position="25"/>
        <end position="277"/>
    </location>
</feature>
<dbReference type="GO" id="GO:0032259">
    <property type="term" value="P:methylation"/>
    <property type="evidence" value="ECO:0007669"/>
    <property type="project" value="UniProtKB-KW"/>
</dbReference>
<dbReference type="Gene3D" id="3.40.50.150">
    <property type="entry name" value="Vaccinia Virus protein VP39"/>
    <property type="match status" value="1"/>
</dbReference>
<dbReference type="InterPro" id="IPR029063">
    <property type="entry name" value="SAM-dependent_MTases_sf"/>
</dbReference>
<accession>A0A916UH16</accession>
<proteinExistence type="predicted"/>
<comment type="caution">
    <text evidence="2">The sequence shown here is derived from an EMBL/GenBank/DDBJ whole genome shotgun (WGS) entry which is preliminary data.</text>
</comment>
<sequence>MKKVFQAIALAGALSAAFAGSAQAATEATDQALKAAISGAQRTPANAARDGARHPYETLSFFGIKPTSTVVELSPGGGWYTEILAPYLRDQGKLIEGANDPNAASEYSRRSIDRLKQKLAANPSVYDKVQLGIFEPPSKQDYAAKGSVDLVVTFRNIHNWVDDGGDANVKSVFQTAYDSLKKGGVFGVVEHRLPAGKAQDAKASSGYVHEAYVIKLAESVGFKLQAKSEINANPKDNADHENGVWALPPTYANKEKNRDAYQAIGESDRMTLKFVKP</sequence>
<dbReference type="AlphaFoldDB" id="A0A916UH16"/>
<evidence type="ECO:0000313" key="2">
    <source>
        <dbReference type="EMBL" id="GGC72616.1"/>
    </source>
</evidence>
<feature type="signal peptide" evidence="1">
    <location>
        <begin position="1"/>
        <end position="24"/>
    </location>
</feature>
<reference evidence="2" key="2">
    <citation type="submission" date="2020-09" db="EMBL/GenBank/DDBJ databases">
        <authorList>
            <person name="Sun Q."/>
            <person name="Zhou Y."/>
        </authorList>
    </citation>
    <scope>NUCLEOTIDE SEQUENCE</scope>
    <source>
        <strain evidence="2">CGMCC 1.10998</strain>
    </source>
</reference>
<name>A0A916UH16_9BURK</name>
<keyword evidence="3" id="KW-1185">Reference proteome</keyword>
<dbReference type="RefSeq" id="WP_188565895.1">
    <property type="nucleotide sequence ID" value="NZ_BMED01000002.1"/>
</dbReference>
<dbReference type="EMBL" id="BMED01000002">
    <property type="protein sequence ID" value="GGC72616.1"/>
    <property type="molecule type" value="Genomic_DNA"/>
</dbReference>
<dbReference type="SUPFAM" id="SSF53335">
    <property type="entry name" value="S-adenosyl-L-methionine-dependent methyltransferases"/>
    <property type="match status" value="1"/>
</dbReference>
<keyword evidence="2" id="KW-0489">Methyltransferase</keyword>
<keyword evidence="1" id="KW-0732">Signal</keyword>
<dbReference type="InterPro" id="IPR016980">
    <property type="entry name" value="S-AdoMet-dep_MeTrfase_Alr7345"/>
</dbReference>
<protein>
    <submittedName>
        <fullName evidence="2">Methyltransferase</fullName>
    </submittedName>
</protein>
<evidence type="ECO:0000256" key="1">
    <source>
        <dbReference type="SAM" id="SignalP"/>
    </source>
</evidence>
<dbReference type="Proteomes" id="UP000637423">
    <property type="component" value="Unassembled WGS sequence"/>
</dbReference>
<dbReference type="CDD" id="cd02440">
    <property type="entry name" value="AdoMet_MTases"/>
    <property type="match status" value="1"/>
</dbReference>
<evidence type="ECO:0000313" key="3">
    <source>
        <dbReference type="Proteomes" id="UP000637423"/>
    </source>
</evidence>
<keyword evidence="2" id="KW-0808">Transferase</keyword>
<organism evidence="2 3">
    <name type="scientific">Undibacterium terreum</name>
    <dbReference type="NCBI Taxonomy" id="1224302"/>
    <lineage>
        <taxon>Bacteria</taxon>
        <taxon>Pseudomonadati</taxon>
        <taxon>Pseudomonadota</taxon>
        <taxon>Betaproteobacteria</taxon>
        <taxon>Burkholderiales</taxon>
        <taxon>Oxalobacteraceae</taxon>
        <taxon>Undibacterium</taxon>
    </lineage>
</organism>
<gene>
    <name evidence="2" type="ORF">GCM10011396_19710</name>
</gene>
<dbReference type="GO" id="GO:0008168">
    <property type="term" value="F:methyltransferase activity"/>
    <property type="evidence" value="ECO:0007669"/>
    <property type="project" value="UniProtKB-KW"/>
</dbReference>
<reference evidence="2" key="1">
    <citation type="journal article" date="2014" name="Int. J. Syst. Evol. Microbiol.">
        <title>Complete genome sequence of Corynebacterium casei LMG S-19264T (=DSM 44701T), isolated from a smear-ripened cheese.</title>
        <authorList>
            <consortium name="US DOE Joint Genome Institute (JGI-PGF)"/>
            <person name="Walter F."/>
            <person name="Albersmeier A."/>
            <person name="Kalinowski J."/>
            <person name="Ruckert C."/>
        </authorList>
    </citation>
    <scope>NUCLEOTIDE SEQUENCE</scope>
    <source>
        <strain evidence="2">CGMCC 1.10998</strain>
    </source>
</reference>
<dbReference type="PIRSF" id="PIRSF031679">
    <property type="entry name" value="Mtase_Alr7345_prd"/>
    <property type="match status" value="1"/>
</dbReference>